<dbReference type="Proteomes" id="UP000008641">
    <property type="component" value="Chromosome"/>
</dbReference>
<evidence type="ECO:0000313" key="1">
    <source>
        <dbReference type="EMBL" id="ADX66781.1"/>
    </source>
</evidence>
<accession>F0P2P1</accession>
<organism evidence="1 2">
    <name type="scientific">Weeksella virosa (strain ATCC 43766 / DSM 16922 / JCM 21250 / CCUG 30538 / CDC 9751 / IAM 14551 / NBRC 16016 / NCTC 11634 / CL345/78)</name>
    <dbReference type="NCBI Taxonomy" id="865938"/>
    <lineage>
        <taxon>Bacteria</taxon>
        <taxon>Pseudomonadati</taxon>
        <taxon>Bacteroidota</taxon>
        <taxon>Flavobacteriia</taxon>
        <taxon>Flavobacteriales</taxon>
        <taxon>Weeksellaceae</taxon>
        <taxon>Weeksella</taxon>
    </lineage>
</organism>
<name>F0P2P1_WEEVC</name>
<reference evidence="2" key="2">
    <citation type="journal article" date="2011" name="Stand. Genomic Sci.">
        <title>Complete genome sequence of Weeksella virosa type strain (9751T).</title>
        <authorList>
            <person name="Lang E."/>
            <person name="Teshima H."/>
            <person name="Lucas S."/>
            <person name="Lapidus A."/>
            <person name="Hammon N."/>
            <person name="Deshpande S."/>
            <person name="Nolan M."/>
            <person name="Cheng J."/>
            <person name="Pitluck S."/>
            <person name="Liolios K."/>
            <person name="Pagani I."/>
            <person name="Mikhailova N."/>
            <person name="Ivanova N."/>
            <person name="Mavromatis K."/>
            <person name="Pati A."/>
            <person name="Tapia R."/>
            <person name="Han C."/>
            <person name="Goodwin L."/>
            <person name="Chen A."/>
            <person name="Palaniappan K."/>
            <person name="Land M."/>
            <person name="Hauser L."/>
            <person name="Chang Y."/>
            <person name="Jeffries C."/>
            <person name="Brambilla E."/>
            <person name="Kopitz M."/>
            <person name="Rohde M."/>
            <person name="Goker M."/>
            <person name="Tindall B."/>
            <person name="Detter J."/>
            <person name="Woyke T."/>
            <person name="Bristow J."/>
            <person name="Eisen J."/>
            <person name="Markowitz V."/>
            <person name="Hugenholtz P."/>
            <person name="Klenk H."/>
            <person name="Kyrpides N."/>
        </authorList>
    </citation>
    <scope>NUCLEOTIDE SEQUENCE [LARGE SCALE GENOMIC DNA]</scope>
    <source>
        <strain evidence="2">ATCC 43766 / DSM 16922 / JCM 21250 / NBRC 16016 / NCTC 11634 / CL345/78</strain>
    </source>
</reference>
<keyword evidence="2" id="KW-1185">Reference proteome</keyword>
<protein>
    <submittedName>
        <fullName evidence="1">Uncharacterized protein</fullName>
    </submittedName>
</protein>
<gene>
    <name evidence="1" type="ordered locus">Weevi_0053</name>
</gene>
<sequence>MLDIFFHKQTVMSDCVNKSSLDFYLKQIIDKKPIV</sequence>
<dbReference type="KEGG" id="wvi:Weevi_0053"/>
<reference evidence="1 2" key="1">
    <citation type="journal article" date="2011" name="Stand. Genomic Sci.">
        <title>Complete genome sequence of Weeksella virosa type strain (9751).</title>
        <authorList>
            <person name="Lang E."/>
            <person name="Teshima H."/>
            <person name="Lucas S."/>
            <person name="Lapidus A."/>
            <person name="Hammon N."/>
            <person name="Deshpande S."/>
            <person name="Nolan M."/>
            <person name="Cheng J.F."/>
            <person name="Pitluck S."/>
            <person name="Liolios K."/>
            <person name="Pagani I."/>
            <person name="Mikhailova N."/>
            <person name="Ivanova N."/>
            <person name="Mavromatis K."/>
            <person name="Pati A."/>
            <person name="Tapia R."/>
            <person name="Han C."/>
            <person name="Goodwin L."/>
            <person name="Chen A."/>
            <person name="Palaniappan K."/>
            <person name="Land M."/>
            <person name="Hauser L."/>
            <person name="Chang Y.J."/>
            <person name="Jeffries C.D."/>
            <person name="Brambilla E.M."/>
            <person name="Kopitz M."/>
            <person name="Rohde M."/>
            <person name="Goker M."/>
            <person name="Tindall B.J."/>
            <person name="Detter J.C."/>
            <person name="Woyke T."/>
            <person name="Bristow J."/>
            <person name="Eisen J.A."/>
            <person name="Markowitz V."/>
            <person name="Hugenholtz P."/>
            <person name="Klenk H.P."/>
            <person name="Kyrpides N.C."/>
        </authorList>
    </citation>
    <scope>NUCLEOTIDE SEQUENCE [LARGE SCALE GENOMIC DNA]</scope>
    <source>
        <strain evidence="2">ATCC 43766 / DSM 16922 / JCM 21250 / NBRC 16016 / NCTC 11634 / CL345/78</strain>
    </source>
</reference>
<dbReference type="HOGENOM" id="CLU_3368049_0_0_10"/>
<evidence type="ECO:0000313" key="2">
    <source>
        <dbReference type="Proteomes" id="UP000008641"/>
    </source>
</evidence>
<dbReference type="EMBL" id="CP002455">
    <property type="protein sequence ID" value="ADX66781.1"/>
    <property type="molecule type" value="Genomic_DNA"/>
</dbReference>
<proteinExistence type="predicted"/>
<dbReference type="AlphaFoldDB" id="F0P2P1"/>